<evidence type="ECO:0000313" key="2">
    <source>
        <dbReference type="WBParaSite" id="Hba_01442"/>
    </source>
</evidence>
<reference evidence="2" key="1">
    <citation type="submission" date="2016-11" db="UniProtKB">
        <authorList>
            <consortium name="WormBaseParasite"/>
        </authorList>
    </citation>
    <scope>IDENTIFICATION</scope>
</reference>
<sequence>MLGFYAVTLYVLSDLYNNDFSGLGEVSPTESTPSITKIKSMQEFEMIK</sequence>
<name>A0A1I7W9V0_HETBA</name>
<dbReference type="WBParaSite" id="Hba_01442">
    <property type="protein sequence ID" value="Hba_01442"/>
    <property type="gene ID" value="Hba_01442"/>
</dbReference>
<organism evidence="1 2">
    <name type="scientific">Heterorhabditis bacteriophora</name>
    <name type="common">Entomopathogenic nematode worm</name>
    <dbReference type="NCBI Taxonomy" id="37862"/>
    <lineage>
        <taxon>Eukaryota</taxon>
        <taxon>Metazoa</taxon>
        <taxon>Ecdysozoa</taxon>
        <taxon>Nematoda</taxon>
        <taxon>Chromadorea</taxon>
        <taxon>Rhabditida</taxon>
        <taxon>Rhabditina</taxon>
        <taxon>Rhabditomorpha</taxon>
        <taxon>Strongyloidea</taxon>
        <taxon>Heterorhabditidae</taxon>
        <taxon>Heterorhabditis</taxon>
    </lineage>
</organism>
<accession>A0A1I7W9V0</accession>
<keyword evidence="1" id="KW-1185">Reference proteome</keyword>
<dbReference type="AlphaFoldDB" id="A0A1I7W9V0"/>
<proteinExistence type="predicted"/>
<protein>
    <submittedName>
        <fullName evidence="2">Uncharacterized protein</fullName>
    </submittedName>
</protein>
<dbReference type="Proteomes" id="UP000095283">
    <property type="component" value="Unplaced"/>
</dbReference>
<evidence type="ECO:0000313" key="1">
    <source>
        <dbReference type="Proteomes" id="UP000095283"/>
    </source>
</evidence>